<dbReference type="KEGG" id="hbh:E4T21_07340"/>
<dbReference type="Gene3D" id="3.40.50.1820">
    <property type="entry name" value="alpha/beta hydrolase"/>
    <property type="match status" value="1"/>
</dbReference>
<gene>
    <name evidence="2" type="ORF">E4T21_07340</name>
</gene>
<dbReference type="InterPro" id="IPR022742">
    <property type="entry name" value="Hydrolase_4"/>
</dbReference>
<organism evidence="2 3">
    <name type="scientific">Halomonas binhaiensis</name>
    <dbReference type="NCBI Taxonomy" id="2562282"/>
    <lineage>
        <taxon>Bacteria</taxon>
        <taxon>Pseudomonadati</taxon>
        <taxon>Pseudomonadota</taxon>
        <taxon>Gammaproteobacteria</taxon>
        <taxon>Oceanospirillales</taxon>
        <taxon>Halomonadaceae</taxon>
        <taxon>Halomonas</taxon>
    </lineage>
</organism>
<dbReference type="InterPro" id="IPR015946">
    <property type="entry name" value="KH_dom-like_a/b"/>
</dbReference>
<protein>
    <submittedName>
        <fullName evidence="2">OsmC family protein</fullName>
    </submittedName>
</protein>
<dbReference type="PANTHER" id="PTHR39624">
    <property type="entry name" value="PROTEIN INVOLVED IN RIMO-MEDIATED BETA-METHYLTHIOLATION OF RIBOSOMAL PROTEIN S12 YCAO"/>
    <property type="match status" value="1"/>
</dbReference>
<dbReference type="Pfam" id="PF12146">
    <property type="entry name" value="Hydrolase_4"/>
    <property type="match status" value="1"/>
</dbReference>
<dbReference type="InterPro" id="IPR036102">
    <property type="entry name" value="OsmC/Ohrsf"/>
</dbReference>
<dbReference type="Gene3D" id="3.30.300.20">
    <property type="match status" value="1"/>
</dbReference>
<dbReference type="OrthoDB" id="9789573at2"/>
<dbReference type="PANTHER" id="PTHR39624:SF2">
    <property type="entry name" value="OSMC-LIKE PROTEIN"/>
    <property type="match status" value="1"/>
</dbReference>
<dbReference type="AlphaFoldDB" id="A0A5C1NP16"/>
<name>A0A5C1NP16_9GAMM</name>
<proteinExistence type="predicted"/>
<dbReference type="SUPFAM" id="SSF82784">
    <property type="entry name" value="OsmC-like"/>
    <property type="match status" value="1"/>
</dbReference>
<accession>A0A5C1NP16</accession>
<dbReference type="EMBL" id="CP038437">
    <property type="protein sequence ID" value="QEM83975.1"/>
    <property type="molecule type" value="Genomic_DNA"/>
</dbReference>
<dbReference type="Proteomes" id="UP000324285">
    <property type="component" value="Chromosome"/>
</dbReference>
<dbReference type="InterPro" id="IPR003718">
    <property type="entry name" value="OsmC/Ohr_fam"/>
</dbReference>
<dbReference type="SUPFAM" id="SSF53474">
    <property type="entry name" value="alpha/beta-Hydrolases"/>
    <property type="match status" value="1"/>
</dbReference>
<feature type="domain" description="Serine aminopeptidase S33" evidence="1">
    <location>
        <begin position="27"/>
        <end position="133"/>
    </location>
</feature>
<evidence type="ECO:0000259" key="1">
    <source>
        <dbReference type="Pfam" id="PF12146"/>
    </source>
</evidence>
<dbReference type="Pfam" id="PF02566">
    <property type="entry name" value="OsmC"/>
    <property type="match status" value="1"/>
</dbReference>
<dbReference type="InterPro" id="IPR029058">
    <property type="entry name" value="AB_hydrolase_fold"/>
</dbReference>
<reference evidence="2" key="1">
    <citation type="submission" date="2021-02" db="EMBL/GenBank/DDBJ databases">
        <title>Strain Y2R2, a novel species of the genus Halomonas.</title>
        <authorList>
            <person name="Huang H."/>
        </authorList>
    </citation>
    <scope>NUCLEOTIDE SEQUENCE</scope>
    <source>
        <strain evidence="2">Y2R2</strain>
    </source>
</reference>
<evidence type="ECO:0000313" key="3">
    <source>
        <dbReference type="Proteomes" id="UP000324285"/>
    </source>
</evidence>
<keyword evidence="3" id="KW-1185">Reference proteome</keyword>
<sequence length="407" mass="43885">MVSEKEQFPGHSGSVLAARFDRPAAGEPQAVAIFAHCFTCSKDILAARRISERLVERGVAVLRFDFTGLGHSQGEFANTHFTSNVDDLVAAAAFLEQRGQAPALLIGHSLGGAAVIAAATRLPSVRAVATIGAPSDPAHVLHNFGSCLNTIERQGEAQLTLAGRPFTIRRSFLEDVKAQQQRQSIMSLGRALLILHAPRDEVVGIDNATEIFTAARHPRSFVSLDDADHLLTRAEDAEYAAEVIASWSSRYLGLVAPTPPPDAPEGITRVLEADPEGFRQDIVSGVHYLRADEPESFGGTNLGLTPYQLLAAALGACTSMTVRSYARRKKMPLVDVAVDVSHGRVHAEDCQDCSNHESKQIDRFERVLHLTGGLSAEQRDALLAIADRCPVHRTLEANAQVVTRLGD</sequence>
<evidence type="ECO:0000313" key="2">
    <source>
        <dbReference type="EMBL" id="QEM83975.1"/>
    </source>
</evidence>